<protein>
    <submittedName>
        <fullName evidence="7">Cytochrome c, class I</fullName>
    </submittedName>
</protein>
<organism evidence="7 8">
    <name type="scientific">Methylorubrum populi</name>
    <dbReference type="NCBI Taxonomy" id="223967"/>
    <lineage>
        <taxon>Bacteria</taxon>
        <taxon>Pseudomonadati</taxon>
        <taxon>Pseudomonadota</taxon>
        <taxon>Alphaproteobacteria</taxon>
        <taxon>Hyphomicrobiales</taxon>
        <taxon>Methylobacteriaceae</taxon>
        <taxon>Methylorubrum</taxon>
    </lineage>
</organism>
<gene>
    <name evidence="7" type="ORF">MPPM_0272</name>
</gene>
<dbReference type="SUPFAM" id="SSF46626">
    <property type="entry name" value="Cytochrome c"/>
    <property type="match status" value="1"/>
</dbReference>
<dbReference type="AlphaFoldDB" id="A0A161JJY5"/>
<name>A0A161JJY5_9HYPH</name>
<keyword evidence="2 4" id="KW-0479">Metal-binding</keyword>
<dbReference type="PANTHER" id="PTHR35008">
    <property type="entry name" value="BLL4482 PROTEIN-RELATED"/>
    <property type="match status" value="1"/>
</dbReference>
<dbReference type="InterPro" id="IPR036909">
    <property type="entry name" value="Cyt_c-like_dom_sf"/>
</dbReference>
<keyword evidence="5" id="KW-0732">Signal</keyword>
<keyword evidence="3 4" id="KW-0408">Iron</keyword>
<dbReference type="InterPro" id="IPR009056">
    <property type="entry name" value="Cyt_c-like_dom"/>
</dbReference>
<feature type="chain" id="PRO_5007823370" evidence="5">
    <location>
        <begin position="24"/>
        <end position="178"/>
    </location>
</feature>
<dbReference type="PROSITE" id="PS51007">
    <property type="entry name" value="CYTC"/>
    <property type="match status" value="1"/>
</dbReference>
<dbReference type="OrthoDB" id="9779283at2"/>
<dbReference type="GO" id="GO:0020037">
    <property type="term" value="F:heme binding"/>
    <property type="evidence" value="ECO:0007669"/>
    <property type="project" value="InterPro"/>
</dbReference>
<dbReference type="InterPro" id="IPR051459">
    <property type="entry name" value="Cytochrome_c-type_DH"/>
</dbReference>
<dbReference type="EMBL" id="AP014809">
    <property type="protein sequence ID" value="BAU88877.1"/>
    <property type="molecule type" value="Genomic_DNA"/>
</dbReference>
<dbReference type="Gene3D" id="1.10.760.10">
    <property type="entry name" value="Cytochrome c-like domain"/>
    <property type="match status" value="1"/>
</dbReference>
<proteinExistence type="predicted"/>
<sequence length="178" mass="18962">MATSRRARFLALSVAVLASSAQAEGRFGFGRAPTAEEIAGWNIDIDRDGRKLPAGHGSVVQGRALFEAQCASCHGMKGEGGIGDRLAGGQGSLATAQPVKTVGSFWPYAPTLFDYIHRAMPMNAPQSLSPDEVYAVVGYVLNLNGLVSDDAVMDAETLRAVRMPNRDGFVPDPRPDMR</sequence>
<evidence type="ECO:0000256" key="1">
    <source>
        <dbReference type="ARBA" id="ARBA00022617"/>
    </source>
</evidence>
<dbReference type="GO" id="GO:0009055">
    <property type="term" value="F:electron transfer activity"/>
    <property type="evidence" value="ECO:0007669"/>
    <property type="project" value="InterPro"/>
</dbReference>
<evidence type="ECO:0000256" key="2">
    <source>
        <dbReference type="ARBA" id="ARBA00022723"/>
    </source>
</evidence>
<feature type="domain" description="Cytochrome c" evidence="6">
    <location>
        <begin position="57"/>
        <end position="144"/>
    </location>
</feature>
<accession>A0A161JJY5</accession>
<evidence type="ECO:0000256" key="4">
    <source>
        <dbReference type="PROSITE-ProRule" id="PRU00433"/>
    </source>
</evidence>
<evidence type="ECO:0000259" key="6">
    <source>
        <dbReference type="PROSITE" id="PS51007"/>
    </source>
</evidence>
<keyword evidence="1 4" id="KW-0349">Heme</keyword>
<dbReference type="Proteomes" id="UP000218288">
    <property type="component" value="Chromosome"/>
</dbReference>
<evidence type="ECO:0000313" key="8">
    <source>
        <dbReference type="Proteomes" id="UP000218288"/>
    </source>
</evidence>
<feature type="signal peptide" evidence="5">
    <location>
        <begin position="1"/>
        <end position="23"/>
    </location>
</feature>
<evidence type="ECO:0000256" key="3">
    <source>
        <dbReference type="ARBA" id="ARBA00023004"/>
    </source>
</evidence>
<evidence type="ECO:0000256" key="5">
    <source>
        <dbReference type="SAM" id="SignalP"/>
    </source>
</evidence>
<evidence type="ECO:0000313" key="7">
    <source>
        <dbReference type="EMBL" id="BAU88877.1"/>
    </source>
</evidence>
<dbReference type="PANTHER" id="PTHR35008:SF8">
    <property type="entry name" value="ALCOHOL DEHYDROGENASE CYTOCHROME C SUBUNIT"/>
    <property type="match status" value="1"/>
</dbReference>
<dbReference type="GO" id="GO:0046872">
    <property type="term" value="F:metal ion binding"/>
    <property type="evidence" value="ECO:0007669"/>
    <property type="project" value="UniProtKB-KW"/>
</dbReference>
<reference evidence="7 8" key="1">
    <citation type="journal article" date="2016" name="Genome Announc.">
        <title>Complete Genome Sequence of Methylobacterium populi P-1M, Isolated from Pink-Pigmented Household Biofilm.</title>
        <authorList>
            <person name="Morohoshi T."/>
            <person name="Ikeda T."/>
        </authorList>
    </citation>
    <scope>NUCLEOTIDE SEQUENCE [LARGE SCALE GENOMIC DNA]</scope>
    <source>
        <strain evidence="7 8">P-1M</strain>
    </source>
</reference>
<dbReference type="Pfam" id="PF00034">
    <property type="entry name" value="Cytochrom_C"/>
    <property type="match status" value="1"/>
</dbReference>
<dbReference type="RefSeq" id="WP_096483189.1">
    <property type="nucleotide sequence ID" value="NZ_AP014809.1"/>
</dbReference>